<gene>
    <name evidence="1" type="ORF">PAECIP111802_02628</name>
</gene>
<proteinExistence type="predicted"/>
<accession>A0ABN7TMF4</accession>
<protein>
    <submittedName>
        <fullName evidence="1">Uncharacterized protein</fullName>
    </submittedName>
</protein>
<dbReference type="EMBL" id="CAJVCE010000006">
    <property type="protein sequence ID" value="CAG7640249.1"/>
    <property type="molecule type" value="Genomic_DNA"/>
</dbReference>
<evidence type="ECO:0000313" key="2">
    <source>
        <dbReference type="Proteomes" id="UP000730618"/>
    </source>
</evidence>
<evidence type="ECO:0000313" key="1">
    <source>
        <dbReference type="EMBL" id="CAG7640249.1"/>
    </source>
</evidence>
<comment type="caution">
    <text evidence="1">The sequence shown here is derived from an EMBL/GenBank/DDBJ whole genome shotgun (WGS) entry which is preliminary data.</text>
</comment>
<keyword evidence="2" id="KW-1185">Reference proteome</keyword>
<sequence length="64" mass="7360">MNYFILLNSDSEFHKDWSRQEMLTSKSAVQKLGQAADPIIKVFLEELNYAITPAAYKINQQPTL</sequence>
<name>A0ABN7TMF4_9BACL</name>
<reference evidence="1 2" key="1">
    <citation type="submission" date="2021-06" db="EMBL/GenBank/DDBJ databases">
        <authorList>
            <person name="Criscuolo A."/>
        </authorList>
    </citation>
    <scope>NUCLEOTIDE SEQUENCE [LARGE SCALE GENOMIC DNA]</scope>
    <source>
        <strain evidence="2">CIP 111802</strain>
    </source>
</reference>
<dbReference type="Proteomes" id="UP000730618">
    <property type="component" value="Unassembled WGS sequence"/>
</dbReference>
<organism evidence="1 2">
    <name type="scientific">Paenibacillus allorhizosphaerae</name>
    <dbReference type="NCBI Taxonomy" id="2849866"/>
    <lineage>
        <taxon>Bacteria</taxon>
        <taxon>Bacillati</taxon>
        <taxon>Bacillota</taxon>
        <taxon>Bacilli</taxon>
        <taxon>Bacillales</taxon>
        <taxon>Paenibacillaceae</taxon>
        <taxon>Paenibacillus</taxon>
    </lineage>
</organism>